<evidence type="ECO:0000259" key="2">
    <source>
        <dbReference type="Pfam" id="PF00144"/>
    </source>
</evidence>
<dbReference type="InterPro" id="IPR050491">
    <property type="entry name" value="AmpC-like"/>
</dbReference>
<dbReference type="GO" id="GO:0016787">
    <property type="term" value="F:hydrolase activity"/>
    <property type="evidence" value="ECO:0007669"/>
    <property type="project" value="UniProtKB-KW"/>
</dbReference>
<dbReference type="SUPFAM" id="SSF56601">
    <property type="entry name" value="beta-lactamase/transpeptidase-like"/>
    <property type="match status" value="1"/>
</dbReference>
<comment type="caution">
    <text evidence="3">The sequence shown here is derived from an EMBL/GenBank/DDBJ whole genome shotgun (WGS) entry which is preliminary data.</text>
</comment>
<dbReference type="PANTHER" id="PTHR46825:SF9">
    <property type="entry name" value="BETA-LACTAMASE-RELATED DOMAIN-CONTAINING PROTEIN"/>
    <property type="match status" value="1"/>
</dbReference>
<proteinExistence type="predicted"/>
<feature type="signal peptide" evidence="1">
    <location>
        <begin position="1"/>
        <end position="19"/>
    </location>
</feature>
<dbReference type="Pfam" id="PF00144">
    <property type="entry name" value="Beta-lactamase"/>
    <property type="match status" value="1"/>
</dbReference>
<protein>
    <submittedName>
        <fullName evidence="3">Serine hydrolase domain-containing protein</fullName>
        <ecNumber evidence="3">3.-.-.-</ecNumber>
    </submittedName>
</protein>
<keyword evidence="1" id="KW-0732">Signal</keyword>
<dbReference type="Gene3D" id="3.40.710.10">
    <property type="entry name" value="DD-peptidase/beta-lactamase superfamily"/>
    <property type="match status" value="1"/>
</dbReference>
<dbReference type="PANTHER" id="PTHR46825">
    <property type="entry name" value="D-ALANYL-D-ALANINE-CARBOXYPEPTIDASE/ENDOPEPTIDASE AMPH"/>
    <property type="match status" value="1"/>
</dbReference>
<dbReference type="EMBL" id="SRMP02000012">
    <property type="protein sequence ID" value="MFN0291613.1"/>
    <property type="molecule type" value="Genomic_DNA"/>
</dbReference>
<evidence type="ECO:0000256" key="1">
    <source>
        <dbReference type="SAM" id="SignalP"/>
    </source>
</evidence>
<dbReference type="InterPro" id="IPR012338">
    <property type="entry name" value="Beta-lactam/transpept-like"/>
</dbReference>
<evidence type="ECO:0000313" key="4">
    <source>
        <dbReference type="Proteomes" id="UP001517367"/>
    </source>
</evidence>
<gene>
    <name evidence="3" type="ORF">E5L68_009415</name>
</gene>
<keyword evidence="3" id="KW-0378">Hydrolase</keyword>
<dbReference type="EC" id="3.-.-.-" evidence="3"/>
<feature type="chain" id="PRO_5047032406" evidence="1">
    <location>
        <begin position="20"/>
        <end position="378"/>
    </location>
</feature>
<dbReference type="RefSeq" id="WP_138728206.1">
    <property type="nucleotide sequence ID" value="NZ_SRMP02000012.1"/>
</dbReference>
<sequence length="378" mass="42210">MKKKLILFFTCLLSLDSFGQDLIAVNPIIDHYVKQEMQTVGIPGLAVAVIKNGKVLHGNTYGIANIEHNLPVSFQTAFQIASVSKLFTSTLVMKWIQEHKISLEDEIAKYLNDVPESWKNIKIKHLLAHEGGMIWPATLGGYTGTGNAKNFTVEPLEKLIASIKDSALVFVPGTKQTYQNGDYFVLQYILEHIGGKPIEQLLKSEIFSPLAMQNSGYDVEVRSFPYQLMQPIAHKSQNFTMGNGQLAIFKGFYSPASYAAGGMFLSLNDAIKWTMALDEEKFITPKLLAQITPRTAVNGGFTQMGWTIQNNEGYEMIGHSGGPGLGDIIRFPKEKLTVIVLSNYADMYPYLSQNIAKFYLENLKPQAMPKLFKRNLIK</sequence>
<reference evidence="3 4" key="1">
    <citation type="submission" date="2024-12" db="EMBL/GenBank/DDBJ databases">
        <authorList>
            <person name="Hu S."/>
        </authorList>
    </citation>
    <scope>NUCLEOTIDE SEQUENCE [LARGE SCALE GENOMIC DNA]</scope>
    <source>
        <strain evidence="3 4">P-25</strain>
    </source>
</reference>
<organism evidence="3 4">
    <name type="scientific">Pedobacter helvus</name>
    <dbReference type="NCBI Taxonomy" id="2563444"/>
    <lineage>
        <taxon>Bacteria</taxon>
        <taxon>Pseudomonadati</taxon>
        <taxon>Bacteroidota</taxon>
        <taxon>Sphingobacteriia</taxon>
        <taxon>Sphingobacteriales</taxon>
        <taxon>Sphingobacteriaceae</taxon>
        <taxon>Pedobacter</taxon>
    </lineage>
</organism>
<keyword evidence="4" id="KW-1185">Reference proteome</keyword>
<feature type="domain" description="Beta-lactamase-related" evidence="2">
    <location>
        <begin position="29"/>
        <end position="346"/>
    </location>
</feature>
<name>A0ABW9JIQ8_9SPHI</name>
<dbReference type="Proteomes" id="UP001517367">
    <property type="component" value="Unassembled WGS sequence"/>
</dbReference>
<evidence type="ECO:0000313" key="3">
    <source>
        <dbReference type="EMBL" id="MFN0291613.1"/>
    </source>
</evidence>
<accession>A0ABW9JIQ8</accession>
<dbReference type="InterPro" id="IPR001466">
    <property type="entry name" value="Beta-lactam-related"/>
</dbReference>